<name>A0A7W5YPI6_9ACTN</name>
<evidence type="ECO:0000313" key="2">
    <source>
        <dbReference type="EMBL" id="MBB3728527.1"/>
    </source>
</evidence>
<dbReference type="PANTHER" id="PTHR12993">
    <property type="entry name" value="N-ACETYLGLUCOSAMINYL-PHOSPHATIDYLINOSITOL DE-N-ACETYLASE-RELATED"/>
    <property type="match status" value="1"/>
</dbReference>
<dbReference type="SUPFAM" id="SSF102588">
    <property type="entry name" value="LmbE-like"/>
    <property type="match status" value="1"/>
</dbReference>
<keyword evidence="1" id="KW-0862">Zinc</keyword>
<organism evidence="2 3">
    <name type="scientific">Nonomuraea dietziae</name>
    <dbReference type="NCBI Taxonomy" id="65515"/>
    <lineage>
        <taxon>Bacteria</taxon>
        <taxon>Bacillati</taxon>
        <taxon>Actinomycetota</taxon>
        <taxon>Actinomycetes</taxon>
        <taxon>Streptosporangiales</taxon>
        <taxon>Streptosporangiaceae</taxon>
        <taxon>Nonomuraea</taxon>
    </lineage>
</organism>
<comment type="caution">
    <text evidence="2">The sequence shown here is derived from an EMBL/GenBank/DDBJ whole genome shotgun (WGS) entry which is preliminary data.</text>
</comment>
<sequence>MEITRVLVVTAHPDDVDFGAAGTIAQFVDKGVEVTYLLVTSGDAGGNEREVDGAGMAELRRAEQAEAAKAVGVTDVRFLSGYRDGRVEPTIELRRDIARVIRQVRPELVITSTPERNYQFIGPGHPDHRAVGGATLDAVYPDARNPYAYAELADLEAWTVGEVWLLGGTSPNHFVDITDTIDRKITALTAHASQVGHREGFEEFVRERWSGIALKAGLGEGRYAEAFQVVPTA</sequence>
<dbReference type="GO" id="GO:0016811">
    <property type="term" value="F:hydrolase activity, acting on carbon-nitrogen (but not peptide) bonds, in linear amides"/>
    <property type="evidence" value="ECO:0007669"/>
    <property type="project" value="TreeGrafter"/>
</dbReference>
<evidence type="ECO:0000256" key="1">
    <source>
        <dbReference type="ARBA" id="ARBA00022833"/>
    </source>
</evidence>
<dbReference type="Pfam" id="PF02585">
    <property type="entry name" value="PIG-L"/>
    <property type="match status" value="1"/>
</dbReference>
<accession>A0A7W5YPI6</accession>
<dbReference type="RefSeq" id="WP_183650593.1">
    <property type="nucleotide sequence ID" value="NZ_BAAAXX010000048.1"/>
</dbReference>
<evidence type="ECO:0000313" key="3">
    <source>
        <dbReference type="Proteomes" id="UP000579945"/>
    </source>
</evidence>
<dbReference type="AlphaFoldDB" id="A0A7W5YPI6"/>
<dbReference type="GeneID" id="95390758"/>
<dbReference type="GO" id="GO:0016137">
    <property type="term" value="P:glycoside metabolic process"/>
    <property type="evidence" value="ECO:0007669"/>
    <property type="project" value="UniProtKB-ARBA"/>
</dbReference>
<proteinExistence type="predicted"/>
<dbReference type="InterPro" id="IPR024078">
    <property type="entry name" value="LmbE-like_dom_sf"/>
</dbReference>
<dbReference type="EMBL" id="JACIBV010000001">
    <property type="protein sequence ID" value="MBB3728527.1"/>
    <property type="molecule type" value="Genomic_DNA"/>
</dbReference>
<keyword evidence="3" id="KW-1185">Reference proteome</keyword>
<dbReference type="InterPro" id="IPR003737">
    <property type="entry name" value="GlcNAc_PI_deacetylase-related"/>
</dbReference>
<protein>
    <submittedName>
        <fullName evidence="2">LmbE family N-acetylglucosaminyl deacetylase</fullName>
    </submittedName>
</protein>
<dbReference type="PANTHER" id="PTHR12993:SF28">
    <property type="entry name" value="LMBE FAMILY PROTEIN"/>
    <property type="match status" value="1"/>
</dbReference>
<dbReference type="Proteomes" id="UP000579945">
    <property type="component" value="Unassembled WGS sequence"/>
</dbReference>
<gene>
    <name evidence="2" type="ORF">FHR33_004387</name>
</gene>
<reference evidence="2 3" key="1">
    <citation type="submission" date="2020-08" db="EMBL/GenBank/DDBJ databases">
        <title>Sequencing the genomes of 1000 actinobacteria strains.</title>
        <authorList>
            <person name="Klenk H.-P."/>
        </authorList>
    </citation>
    <scope>NUCLEOTIDE SEQUENCE [LARGE SCALE GENOMIC DNA]</scope>
    <source>
        <strain evidence="2 3">DSM 44320</strain>
    </source>
</reference>
<dbReference type="Gene3D" id="3.40.50.10320">
    <property type="entry name" value="LmbE-like"/>
    <property type="match status" value="1"/>
</dbReference>